<dbReference type="AlphaFoldDB" id="A0A1S2N0C6"/>
<name>A0A1S2N0C6_9MICC</name>
<dbReference type="EMBL" id="MODZ01000009">
    <property type="protein sequence ID" value="OIJ35434.1"/>
    <property type="molecule type" value="Genomic_DNA"/>
</dbReference>
<proteinExistence type="predicted"/>
<dbReference type="Proteomes" id="UP000179540">
    <property type="component" value="Unassembled WGS sequence"/>
</dbReference>
<organism evidence="1 2">
    <name type="scientific">Rothia kristinae</name>
    <dbReference type="NCBI Taxonomy" id="37923"/>
    <lineage>
        <taxon>Bacteria</taxon>
        <taxon>Bacillati</taxon>
        <taxon>Actinomycetota</taxon>
        <taxon>Actinomycetes</taxon>
        <taxon>Micrococcales</taxon>
        <taxon>Micrococcaceae</taxon>
        <taxon>Rothia</taxon>
    </lineage>
</organism>
<evidence type="ECO:0000313" key="1">
    <source>
        <dbReference type="EMBL" id="OIJ35434.1"/>
    </source>
</evidence>
<protein>
    <submittedName>
        <fullName evidence="1">Uncharacterized protein</fullName>
    </submittedName>
</protein>
<reference evidence="1 2" key="1">
    <citation type="submission" date="2016-10" db="EMBL/GenBank/DDBJ databases">
        <title>Draft genome sequence of strain LCT isolated from the Shenzhou X spacecraft of China.</title>
        <authorList>
            <person name="Huang B."/>
        </authorList>
    </citation>
    <scope>NUCLEOTIDE SEQUENCE [LARGE SCALE GENOMIC DNA]</scope>
    <source>
        <strain evidence="1 2">LCT-H5</strain>
    </source>
</reference>
<evidence type="ECO:0000313" key="2">
    <source>
        <dbReference type="Proteomes" id="UP000179540"/>
    </source>
</evidence>
<comment type="caution">
    <text evidence="1">The sequence shown here is derived from an EMBL/GenBank/DDBJ whole genome shotgun (WGS) entry which is preliminary data.</text>
</comment>
<gene>
    <name evidence="1" type="ORF">BK826_08060</name>
</gene>
<sequence>MLVGHGLAHALGCILRPSTAPLLVPVTEAEEEFVRGGGGRDFLKAPGEGLARTLAERQTGLSHEALDGLLARSGSHATLCWLGLGY</sequence>
<accession>A0A1S2N0C6</accession>